<evidence type="ECO:0000256" key="8">
    <source>
        <dbReference type="ARBA" id="ARBA00022989"/>
    </source>
</evidence>
<dbReference type="InterPro" id="IPR039527">
    <property type="entry name" value="PIGG/GPI7"/>
</dbReference>
<evidence type="ECO:0000256" key="9">
    <source>
        <dbReference type="ARBA" id="ARBA00023136"/>
    </source>
</evidence>
<feature type="transmembrane region" description="Helical" evidence="11">
    <location>
        <begin position="559"/>
        <end position="577"/>
    </location>
</feature>
<evidence type="ECO:0000256" key="6">
    <source>
        <dbReference type="ARBA" id="ARBA00022692"/>
    </source>
</evidence>
<reference evidence="13 14" key="1">
    <citation type="submission" date="2024-01" db="EMBL/GenBank/DDBJ databases">
        <title>Genome assemblies of Stephania.</title>
        <authorList>
            <person name="Yang L."/>
        </authorList>
    </citation>
    <scope>NUCLEOTIDE SEQUENCE [LARGE SCALE GENOMIC DNA]</scope>
    <source>
        <strain evidence="13">YNDBR</strain>
        <tissue evidence="13">Leaf</tissue>
    </source>
</reference>
<dbReference type="GO" id="GO:0006506">
    <property type="term" value="P:GPI anchor biosynthetic process"/>
    <property type="evidence" value="ECO:0007669"/>
    <property type="project" value="UniProtKB-KW"/>
</dbReference>
<keyword evidence="10" id="KW-0325">Glycoprotein</keyword>
<dbReference type="InterPro" id="IPR017850">
    <property type="entry name" value="Alkaline_phosphatase_core_sf"/>
</dbReference>
<gene>
    <name evidence="13" type="ORF">Syun_015426</name>
</gene>
<dbReference type="FunFam" id="3.40.720.10:FF:000078">
    <property type="entry name" value="GPI ethanolamine phosphate transferase 2 isoform X4"/>
    <property type="match status" value="1"/>
</dbReference>
<dbReference type="InterPro" id="IPR002591">
    <property type="entry name" value="Phosphodiest/P_Trfase"/>
</dbReference>
<dbReference type="Pfam" id="PF01663">
    <property type="entry name" value="Phosphodiest"/>
    <property type="match status" value="1"/>
</dbReference>
<keyword evidence="8 11" id="KW-1133">Transmembrane helix</keyword>
<dbReference type="GO" id="GO:0005789">
    <property type="term" value="C:endoplasmic reticulum membrane"/>
    <property type="evidence" value="ECO:0007669"/>
    <property type="project" value="UniProtKB-SubCell"/>
</dbReference>
<feature type="transmembrane region" description="Helical" evidence="11">
    <location>
        <begin position="671"/>
        <end position="691"/>
    </location>
</feature>
<evidence type="ECO:0000256" key="10">
    <source>
        <dbReference type="ARBA" id="ARBA00023180"/>
    </source>
</evidence>
<feature type="transmembrane region" description="Helical" evidence="11">
    <location>
        <begin position="12"/>
        <end position="33"/>
    </location>
</feature>
<feature type="domain" description="GPI ethanolamine phosphate transferase 2 C-terminal" evidence="12">
    <location>
        <begin position="534"/>
        <end position="967"/>
    </location>
</feature>
<evidence type="ECO:0000313" key="14">
    <source>
        <dbReference type="Proteomes" id="UP001420932"/>
    </source>
</evidence>
<evidence type="ECO:0000256" key="11">
    <source>
        <dbReference type="SAM" id="Phobius"/>
    </source>
</evidence>
<evidence type="ECO:0000256" key="3">
    <source>
        <dbReference type="ARBA" id="ARBA00005315"/>
    </source>
</evidence>
<dbReference type="InterPro" id="IPR037674">
    <property type="entry name" value="PIG-G_N"/>
</dbReference>
<keyword evidence="14" id="KW-1185">Reference proteome</keyword>
<evidence type="ECO:0000256" key="7">
    <source>
        <dbReference type="ARBA" id="ARBA00022824"/>
    </source>
</evidence>
<feature type="transmembrane region" description="Helical" evidence="11">
    <location>
        <begin position="789"/>
        <end position="808"/>
    </location>
</feature>
<keyword evidence="4" id="KW-0337">GPI-anchor biosynthesis</keyword>
<keyword evidence="9 11" id="KW-0472">Membrane</keyword>
<dbReference type="AlphaFoldDB" id="A0AAP0JM75"/>
<dbReference type="Gene3D" id="3.40.720.10">
    <property type="entry name" value="Alkaline Phosphatase, subunit A"/>
    <property type="match status" value="1"/>
</dbReference>
<evidence type="ECO:0000313" key="13">
    <source>
        <dbReference type="EMBL" id="KAK9136096.1"/>
    </source>
</evidence>
<feature type="transmembrane region" description="Helical" evidence="11">
    <location>
        <begin position="860"/>
        <end position="883"/>
    </location>
</feature>
<sequence length="990" mass="110230">MPSSLSCAKLSTWIAAAALLQMIGLSLFVLGFFPVKPALSGVSGPDSYRVPNSDLHTGWLLSHFWLLEEVLKSLVDEMSRISPFYDRLILVVIDGLPAEFVLGKNNEPPTMAMMEAMPYTQALLSNGKATGFHAKAAPPTVTMPRLKAMVSGAIGGFLDVAFNFNTQAFLDDNLLGQFNSIGWKMVMLGDETWIKLFPGLFMRQDGVSSFFVKDTIQVDYNVSRHLEAELQSDDWNVLILHYLGLDHVGHIGGRNSISMLPKLKEMDDVVMRIHQSISSPHDTHHRRTLLVIASDHGMTESGNHGGSSYEETDSLALFIGLESKLPEYAPATCKTVSQVDLAPTLALLLGVPIPKNNAGILIAEIFDFLSDGELLRALELNSWQLLRLLQPQLPGLLCSNRAYSCLEYERSLRDNACKVSSVEDKFGCLFSKATALHDCWRSHEGRDVQSNRESVEFKETLVAYYDFLTDASEWLSWRATDKPFEFLVPGIIALLVSCCLFLSILFRLCREASLGRKHQHLDSLNPKMELYLDETFAIVFIFIFVISMGSSSMVEEEQYIWHFMTSTLYFIFLRKSIQLLLTAEAQKLRNGNKGPWYSKYYQFCSIVVVLVCGRVLRGWHQGGVNWVHLPDISTWLEKVGPHFIQLIKLGSMLFVVSFGIFGHCRSKSKGIFVLLIRGSFFVSGLLLLYLMKYQDHTIASSGPSSTLIAQVVFLILGVTVIVGALKFSWTVPLSNDASSAEPLSMIYCSIHQHICHPFLGLRCSAYSIGWIFMTCWCLLQLLLQRPINAMPISLLLLQILASMLYFSLHGHHKEWVEVAALYFLGLTGHFGLGNSNSIATIDVAGAFTGISSHSTFLSGILMFIITYASPLLCLLSMIMYASVKDEGALLSGRDVDLGDLLQSMIAFPCVVPLSLNSVLLTTCTIILLLMRNHLFIWSVFSPKYLYACAATVCVYIGVSVVAATGIYVCSVYFFRRKISSNQYTAAKNPY</sequence>
<organism evidence="13 14">
    <name type="scientific">Stephania yunnanensis</name>
    <dbReference type="NCBI Taxonomy" id="152371"/>
    <lineage>
        <taxon>Eukaryota</taxon>
        <taxon>Viridiplantae</taxon>
        <taxon>Streptophyta</taxon>
        <taxon>Embryophyta</taxon>
        <taxon>Tracheophyta</taxon>
        <taxon>Spermatophyta</taxon>
        <taxon>Magnoliopsida</taxon>
        <taxon>Ranunculales</taxon>
        <taxon>Menispermaceae</taxon>
        <taxon>Menispermoideae</taxon>
        <taxon>Cissampelideae</taxon>
        <taxon>Stephania</taxon>
    </lineage>
</organism>
<accession>A0AAP0JM75</accession>
<feature type="transmembrane region" description="Helical" evidence="11">
    <location>
        <begin position="643"/>
        <end position="664"/>
    </location>
</feature>
<dbReference type="PANTHER" id="PTHR23072">
    <property type="entry name" value="PHOSPHATIDYLINOSITOL GLYCAN-RELATED"/>
    <property type="match status" value="1"/>
</dbReference>
<proteinExistence type="inferred from homology"/>
<dbReference type="Pfam" id="PF19316">
    <property type="entry name" value="PIGO_PIGG"/>
    <property type="match status" value="1"/>
</dbReference>
<evidence type="ECO:0000259" key="12">
    <source>
        <dbReference type="Pfam" id="PF19316"/>
    </source>
</evidence>
<dbReference type="PANTHER" id="PTHR23072:SF0">
    <property type="entry name" value="GPI ETHANOLAMINE PHOSPHATE TRANSFERASE 2"/>
    <property type="match status" value="1"/>
</dbReference>
<name>A0AAP0JM75_9MAGN</name>
<feature type="transmembrane region" description="Helical" evidence="11">
    <location>
        <begin position="530"/>
        <end position="547"/>
    </location>
</feature>
<comment type="pathway">
    <text evidence="2">Glycolipid biosynthesis; glycosylphosphatidylinositol-anchor biosynthesis.</text>
</comment>
<keyword evidence="7" id="KW-0256">Endoplasmic reticulum</keyword>
<dbReference type="EMBL" id="JBBNAF010000006">
    <property type="protein sequence ID" value="KAK9136096.1"/>
    <property type="molecule type" value="Genomic_DNA"/>
</dbReference>
<keyword evidence="5" id="KW-0808">Transferase</keyword>
<feature type="transmembrane region" description="Helical" evidence="11">
    <location>
        <begin position="763"/>
        <end position="783"/>
    </location>
</feature>
<evidence type="ECO:0000256" key="5">
    <source>
        <dbReference type="ARBA" id="ARBA00022679"/>
    </source>
</evidence>
<feature type="transmembrane region" description="Helical" evidence="11">
    <location>
        <begin position="944"/>
        <end position="974"/>
    </location>
</feature>
<dbReference type="CDD" id="cd16024">
    <property type="entry name" value="GPI_EPT_2"/>
    <property type="match status" value="1"/>
</dbReference>
<keyword evidence="6 11" id="KW-0812">Transmembrane</keyword>
<comment type="subcellular location">
    <subcellularLocation>
        <location evidence="1">Endoplasmic reticulum membrane</location>
        <topology evidence="1">Multi-pass membrane protein</topology>
    </subcellularLocation>
</comment>
<evidence type="ECO:0000256" key="1">
    <source>
        <dbReference type="ARBA" id="ARBA00004477"/>
    </source>
</evidence>
<comment type="similarity">
    <text evidence="3">Belongs to the PIGG/PIGN/PIGO family. PIGG subfamily.</text>
</comment>
<dbReference type="Proteomes" id="UP001420932">
    <property type="component" value="Unassembled WGS sequence"/>
</dbReference>
<evidence type="ECO:0000256" key="2">
    <source>
        <dbReference type="ARBA" id="ARBA00004687"/>
    </source>
</evidence>
<feature type="transmembrane region" description="Helical" evidence="11">
    <location>
        <begin position="707"/>
        <end position="725"/>
    </location>
</feature>
<feature type="transmembrane region" description="Helical" evidence="11">
    <location>
        <begin position="598"/>
        <end position="616"/>
    </location>
</feature>
<evidence type="ECO:0000256" key="4">
    <source>
        <dbReference type="ARBA" id="ARBA00022502"/>
    </source>
</evidence>
<feature type="transmembrane region" description="Helical" evidence="11">
    <location>
        <begin position="815"/>
        <end position="832"/>
    </location>
</feature>
<feature type="transmembrane region" description="Helical" evidence="11">
    <location>
        <begin position="904"/>
        <end position="929"/>
    </location>
</feature>
<feature type="transmembrane region" description="Helical" evidence="11">
    <location>
        <begin position="486"/>
        <end position="509"/>
    </location>
</feature>
<protein>
    <recommendedName>
        <fullName evidence="12">GPI ethanolamine phosphate transferase 2 C-terminal domain-containing protein</fullName>
    </recommendedName>
</protein>
<comment type="caution">
    <text evidence="13">The sequence shown here is derived from an EMBL/GenBank/DDBJ whole genome shotgun (WGS) entry which is preliminary data.</text>
</comment>
<dbReference type="SUPFAM" id="SSF53649">
    <property type="entry name" value="Alkaline phosphatase-like"/>
    <property type="match status" value="1"/>
</dbReference>
<dbReference type="GO" id="GO:0051267">
    <property type="term" value="F:CP2 mannose-ethanolamine phosphotransferase activity"/>
    <property type="evidence" value="ECO:0007669"/>
    <property type="project" value="TreeGrafter"/>
</dbReference>
<dbReference type="InterPro" id="IPR045687">
    <property type="entry name" value="PIGG/GPI7_C"/>
</dbReference>